<protein>
    <recommendedName>
        <fullName evidence="12">Phosphatidylinositol 3,4,5-trisphosphate 3-phosphatase and dual-specificity protein phosphatase PTEN</fullName>
        <ecNumber evidence="5">3.1.3.16</ecNumber>
        <ecNumber evidence="4">3.1.3.48</ecNumber>
        <ecNumber evidence="3">3.1.3.67</ecNumber>
    </recommendedName>
    <alternativeName>
        <fullName evidence="16">Inositol polyphosphate 3-phosphatase</fullName>
    </alternativeName>
</protein>
<evidence type="ECO:0000256" key="12">
    <source>
        <dbReference type="ARBA" id="ARBA00034338"/>
    </source>
</evidence>
<evidence type="ECO:0000256" key="1">
    <source>
        <dbReference type="ARBA" id="ARBA00004496"/>
    </source>
</evidence>
<dbReference type="SMART" id="SM01301">
    <property type="entry name" value="PTPlike_phytase"/>
    <property type="match status" value="1"/>
</dbReference>
<evidence type="ECO:0000256" key="20">
    <source>
        <dbReference type="SAM" id="MobiDB-lite"/>
    </source>
</evidence>
<comment type="catalytic activity">
    <reaction evidence="15">
        <text>1D-myo-inositol 1,3,4,5,6-pentakisphosphate + H2O = 1D-myo-inositol 1,4,5,6-tetrakisphosphate + phosphate</text>
        <dbReference type="Rhea" id="RHEA:77143"/>
        <dbReference type="ChEBI" id="CHEBI:15377"/>
        <dbReference type="ChEBI" id="CHEBI:43474"/>
        <dbReference type="ChEBI" id="CHEBI:57627"/>
        <dbReference type="ChEBI" id="CHEBI:57733"/>
    </reaction>
    <physiologicalReaction direction="left-to-right" evidence="15">
        <dbReference type="Rhea" id="RHEA:77144"/>
    </physiologicalReaction>
</comment>
<evidence type="ECO:0000256" key="16">
    <source>
        <dbReference type="ARBA" id="ARBA00044309"/>
    </source>
</evidence>
<dbReference type="EC" id="3.1.3.48" evidence="4"/>
<dbReference type="GO" id="GO:0005829">
    <property type="term" value="C:cytosol"/>
    <property type="evidence" value="ECO:0007669"/>
    <property type="project" value="TreeGrafter"/>
</dbReference>
<comment type="catalytic activity">
    <reaction evidence="18">
        <text>O-phospho-L-threonyl-[protein] + H2O = L-threonyl-[protein] + phosphate</text>
        <dbReference type="Rhea" id="RHEA:47004"/>
        <dbReference type="Rhea" id="RHEA-COMP:11060"/>
        <dbReference type="Rhea" id="RHEA-COMP:11605"/>
        <dbReference type="ChEBI" id="CHEBI:15377"/>
        <dbReference type="ChEBI" id="CHEBI:30013"/>
        <dbReference type="ChEBI" id="CHEBI:43474"/>
        <dbReference type="ChEBI" id="CHEBI:61977"/>
        <dbReference type="EC" id="3.1.3.16"/>
    </reaction>
    <physiologicalReaction direction="left-to-right" evidence="18">
        <dbReference type="Rhea" id="RHEA:47005"/>
    </physiologicalReaction>
</comment>
<dbReference type="Pfam" id="PF10409">
    <property type="entry name" value="PTEN_C2"/>
    <property type="match status" value="1"/>
</dbReference>
<dbReference type="PANTHER" id="PTHR12305:SF81">
    <property type="entry name" value="PHOSPHATIDYLINOSITOL 3,4,5-TRISPHOSPHATE 3-PHOSPHATASE AND DUAL-SPECIFICITY PROTEIN PHOSPHATASE PTEN"/>
    <property type="match status" value="1"/>
</dbReference>
<dbReference type="EMBL" id="HBUF01365150">
    <property type="protein sequence ID" value="CAG6723169.1"/>
    <property type="molecule type" value="Transcribed_RNA"/>
</dbReference>
<dbReference type="PROSITE" id="PS51182">
    <property type="entry name" value="C2_TENSIN"/>
    <property type="match status" value="1"/>
</dbReference>
<dbReference type="GO" id="GO:0005634">
    <property type="term" value="C:nucleus"/>
    <property type="evidence" value="ECO:0007669"/>
    <property type="project" value="TreeGrafter"/>
</dbReference>
<evidence type="ECO:0000256" key="5">
    <source>
        <dbReference type="ARBA" id="ARBA00013081"/>
    </source>
</evidence>
<feature type="domain" description="Tyrosine specific protein phosphatases" evidence="21">
    <location>
        <begin position="156"/>
        <end position="213"/>
    </location>
</feature>
<evidence type="ECO:0000256" key="19">
    <source>
        <dbReference type="ARBA" id="ARBA00051341"/>
    </source>
</evidence>
<comment type="catalytic activity">
    <reaction evidence="14">
        <text>a 1,2-diacyl-sn-glycero-3-phospho-(1D-myo-inositol-3,4,5-trisphosphate) + H2O = a 1,2-diacyl-sn-glycero-3-phospho-(1D-myo-inositol-4,5-bisphosphate) + phosphate</text>
        <dbReference type="Rhea" id="RHEA:25017"/>
        <dbReference type="ChEBI" id="CHEBI:15377"/>
        <dbReference type="ChEBI" id="CHEBI:43474"/>
        <dbReference type="ChEBI" id="CHEBI:57836"/>
        <dbReference type="ChEBI" id="CHEBI:58456"/>
        <dbReference type="EC" id="3.1.3.67"/>
    </reaction>
    <physiologicalReaction direction="left-to-right" evidence="14">
        <dbReference type="Rhea" id="RHEA:25018"/>
    </physiologicalReaction>
</comment>
<evidence type="ECO:0000256" key="2">
    <source>
        <dbReference type="ARBA" id="ARBA00007881"/>
    </source>
</evidence>
<evidence type="ECO:0000256" key="10">
    <source>
        <dbReference type="ARBA" id="ARBA00034256"/>
    </source>
</evidence>
<dbReference type="Pfam" id="PF22784">
    <property type="entry name" value="PTP-SAK"/>
    <property type="match status" value="1"/>
</dbReference>
<keyword evidence="8" id="KW-0904">Protein phosphatase</keyword>
<dbReference type="PROSITE" id="PS51181">
    <property type="entry name" value="PPASE_TENSIN"/>
    <property type="match status" value="1"/>
</dbReference>
<evidence type="ECO:0000256" key="17">
    <source>
        <dbReference type="ARBA" id="ARBA00047986"/>
    </source>
</evidence>
<dbReference type="GO" id="GO:0016314">
    <property type="term" value="F:phosphatidylinositol-3,4,5-trisphosphate 3-phosphatase activity"/>
    <property type="evidence" value="ECO:0007669"/>
    <property type="project" value="UniProtKB-EC"/>
</dbReference>
<dbReference type="GO" id="GO:0004725">
    <property type="term" value="F:protein tyrosine phosphatase activity"/>
    <property type="evidence" value="ECO:0007669"/>
    <property type="project" value="UniProtKB-EC"/>
</dbReference>
<dbReference type="InterPro" id="IPR016130">
    <property type="entry name" value="Tyr_Pase_AS"/>
</dbReference>
<evidence type="ECO:0000256" key="6">
    <source>
        <dbReference type="ARBA" id="ARBA00022490"/>
    </source>
</evidence>
<dbReference type="InterPro" id="IPR014020">
    <property type="entry name" value="Tensin_C2-dom"/>
</dbReference>
<comment type="catalytic activity">
    <reaction evidence="19">
        <text>O-phospho-L-tyrosyl-[protein] + H2O = L-tyrosyl-[protein] + phosphate</text>
        <dbReference type="Rhea" id="RHEA:10684"/>
        <dbReference type="Rhea" id="RHEA-COMP:10136"/>
        <dbReference type="Rhea" id="RHEA-COMP:20101"/>
        <dbReference type="ChEBI" id="CHEBI:15377"/>
        <dbReference type="ChEBI" id="CHEBI:43474"/>
        <dbReference type="ChEBI" id="CHEBI:46858"/>
        <dbReference type="ChEBI" id="CHEBI:61978"/>
        <dbReference type="EC" id="3.1.3.48"/>
    </reaction>
    <physiologicalReaction direction="left-to-right" evidence="19">
        <dbReference type="Rhea" id="RHEA:10685"/>
    </physiologicalReaction>
</comment>
<evidence type="ECO:0000259" key="21">
    <source>
        <dbReference type="PROSITE" id="PS50056"/>
    </source>
</evidence>
<keyword evidence="7" id="KW-0378">Hydrolase</keyword>
<dbReference type="InterPro" id="IPR051281">
    <property type="entry name" value="Dual-spec_lipid-protein_phosph"/>
</dbReference>
<dbReference type="PANTHER" id="PTHR12305">
    <property type="entry name" value="PHOSPHATASE WITH HOMOLOGY TO TENSIN"/>
    <property type="match status" value="1"/>
</dbReference>
<dbReference type="GO" id="GO:0043491">
    <property type="term" value="P:phosphatidylinositol 3-kinase/protein kinase B signal transduction"/>
    <property type="evidence" value="ECO:0007669"/>
    <property type="project" value="TreeGrafter"/>
</dbReference>
<dbReference type="FunFam" id="3.90.190.10:FF:000029">
    <property type="entry name" value="Phosphatidylinositol 3,4,5-trisphosphate 3-phosphatase and dual-specificity protein phosphatase PTEN"/>
    <property type="match status" value="1"/>
</dbReference>
<dbReference type="GO" id="GO:0051896">
    <property type="term" value="P:regulation of phosphatidylinositol 3-kinase/protein kinase B signal transduction"/>
    <property type="evidence" value="ECO:0007669"/>
    <property type="project" value="TreeGrafter"/>
</dbReference>
<evidence type="ECO:0000256" key="7">
    <source>
        <dbReference type="ARBA" id="ARBA00022801"/>
    </source>
</evidence>
<keyword evidence="9" id="KW-0443">Lipid metabolism</keyword>
<dbReference type="InterPro" id="IPR000387">
    <property type="entry name" value="Tyr_Pase_dom"/>
</dbReference>
<dbReference type="GO" id="GO:0048870">
    <property type="term" value="P:cell motility"/>
    <property type="evidence" value="ECO:0007669"/>
    <property type="project" value="TreeGrafter"/>
</dbReference>
<comment type="catalytic activity">
    <reaction evidence="13">
        <text>1D-myo-inositol 1,3,4,5-tetrakisphosphate + H2O = 1D-myo-inositol 1,4,5-trisphosphate + phosphate</text>
        <dbReference type="Rhea" id="RHEA:77155"/>
        <dbReference type="ChEBI" id="CHEBI:15377"/>
        <dbReference type="ChEBI" id="CHEBI:43474"/>
        <dbReference type="ChEBI" id="CHEBI:57895"/>
        <dbReference type="ChEBI" id="CHEBI:203600"/>
    </reaction>
    <physiologicalReaction direction="left-to-right" evidence="13">
        <dbReference type="Rhea" id="RHEA:77156"/>
    </physiologicalReaction>
</comment>
<reference evidence="24" key="1">
    <citation type="submission" date="2021-05" db="EMBL/GenBank/DDBJ databases">
        <authorList>
            <person name="Alioto T."/>
            <person name="Alioto T."/>
            <person name="Gomez Garrido J."/>
        </authorList>
    </citation>
    <scope>NUCLEOTIDE SEQUENCE</scope>
</reference>
<dbReference type="InterPro" id="IPR029021">
    <property type="entry name" value="Prot-tyrosine_phosphatase-like"/>
</dbReference>
<comment type="catalytic activity">
    <reaction evidence="11">
        <text>1,2-dioctanoyl-sn-glycero-3-phospho-(1D-myo-inositol-3,4,5-trisphosphate) + H2O = 1,2-dioctanoyl-sn-glycero-3-phospho-(1D-myo-inositol-4,5-bisphosphate) + phosphate</text>
        <dbReference type="Rhea" id="RHEA:43552"/>
        <dbReference type="ChEBI" id="CHEBI:15377"/>
        <dbReference type="ChEBI" id="CHEBI:43474"/>
        <dbReference type="ChEBI" id="CHEBI:83416"/>
        <dbReference type="ChEBI" id="CHEBI:83419"/>
    </reaction>
    <physiologicalReaction direction="left-to-right" evidence="11">
        <dbReference type="Rhea" id="RHEA:43553"/>
    </physiologicalReaction>
</comment>
<feature type="region of interest" description="Disordered" evidence="20">
    <location>
        <begin position="371"/>
        <end position="410"/>
    </location>
</feature>
<proteinExistence type="inferred from homology"/>
<comment type="subcellular location">
    <subcellularLocation>
        <location evidence="1">Cytoplasm</location>
    </subcellularLocation>
</comment>
<feature type="compositionally biased region" description="Polar residues" evidence="20">
    <location>
        <begin position="459"/>
        <end position="479"/>
    </location>
</feature>
<dbReference type="InterPro" id="IPR035892">
    <property type="entry name" value="C2_domain_sf"/>
</dbReference>
<organism evidence="24">
    <name type="scientific">Cacopsylla melanoneura</name>
    <dbReference type="NCBI Taxonomy" id="428564"/>
    <lineage>
        <taxon>Eukaryota</taxon>
        <taxon>Metazoa</taxon>
        <taxon>Ecdysozoa</taxon>
        <taxon>Arthropoda</taxon>
        <taxon>Hexapoda</taxon>
        <taxon>Insecta</taxon>
        <taxon>Pterygota</taxon>
        <taxon>Neoptera</taxon>
        <taxon>Paraneoptera</taxon>
        <taxon>Hemiptera</taxon>
        <taxon>Sternorrhyncha</taxon>
        <taxon>Psylloidea</taxon>
        <taxon>Psyllidae</taxon>
        <taxon>Psyllinae</taxon>
        <taxon>Cacopsylla</taxon>
    </lineage>
</organism>
<dbReference type="InterPro" id="IPR045101">
    <property type="entry name" value="PTP_PTEN"/>
</dbReference>
<feature type="compositionally biased region" description="Low complexity" evidence="20">
    <location>
        <begin position="371"/>
        <end position="394"/>
    </location>
</feature>
<dbReference type="InterPro" id="IPR029023">
    <property type="entry name" value="Tensin_phosphatase"/>
</dbReference>
<dbReference type="EMBL" id="HBUF01541725">
    <property type="protein sequence ID" value="CAG6755327.1"/>
    <property type="molecule type" value="Transcribed_RNA"/>
</dbReference>
<dbReference type="EC" id="3.1.3.16" evidence="5"/>
<feature type="compositionally biased region" description="Low complexity" evidence="20">
    <location>
        <begin position="480"/>
        <end position="492"/>
    </location>
</feature>
<dbReference type="CDD" id="cd14509">
    <property type="entry name" value="PTP_PTEN"/>
    <property type="match status" value="1"/>
</dbReference>
<dbReference type="PROSITE" id="PS50056">
    <property type="entry name" value="TYR_PHOSPHATASE_2"/>
    <property type="match status" value="1"/>
</dbReference>
<dbReference type="GO" id="GO:0046856">
    <property type="term" value="P:phosphatidylinositol dephosphorylation"/>
    <property type="evidence" value="ECO:0007669"/>
    <property type="project" value="TreeGrafter"/>
</dbReference>
<dbReference type="SUPFAM" id="SSF52799">
    <property type="entry name" value="(Phosphotyrosine protein) phosphatases II"/>
    <property type="match status" value="1"/>
</dbReference>
<evidence type="ECO:0000256" key="9">
    <source>
        <dbReference type="ARBA" id="ARBA00023098"/>
    </source>
</evidence>
<dbReference type="SMART" id="SM01326">
    <property type="entry name" value="PTEN_C2"/>
    <property type="match status" value="1"/>
</dbReference>
<accession>A0A8D8ZXV5</accession>
<dbReference type="Gene3D" id="3.90.190.10">
    <property type="entry name" value="Protein tyrosine phosphatase superfamily"/>
    <property type="match status" value="1"/>
</dbReference>
<dbReference type="GO" id="GO:0008285">
    <property type="term" value="P:negative regulation of cell population proliferation"/>
    <property type="evidence" value="ECO:0007669"/>
    <property type="project" value="TreeGrafter"/>
</dbReference>
<dbReference type="GO" id="GO:0042995">
    <property type="term" value="C:cell projection"/>
    <property type="evidence" value="ECO:0007669"/>
    <property type="project" value="TreeGrafter"/>
</dbReference>
<evidence type="ECO:0000256" key="18">
    <source>
        <dbReference type="ARBA" id="ARBA00048832"/>
    </source>
</evidence>
<comment type="catalytic activity">
    <reaction evidence="10">
        <text>1,2-dihexadecanoyl-sn-glycero-3-phospho-(1D-myo-inositol-3,4,5-trisphosphate) + H2O = 1,2-dihexadecanoyl-sn-glycero-3-phospho-(1D-myo-inositol-4,5-bisphosphate) + phosphate</text>
        <dbReference type="Rhea" id="RHEA:43560"/>
        <dbReference type="ChEBI" id="CHEBI:15377"/>
        <dbReference type="ChEBI" id="CHEBI:43474"/>
        <dbReference type="ChEBI" id="CHEBI:83420"/>
        <dbReference type="ChEBI" id="CHEBI:83423"/>
    </reaction>
    <physiologicalReaction direction="left-to-right" evidence="10">
        <dbReference type="Rhea" id="RHEA:43561"/>
    </physiologicalReaction>
</comment>
<evidence type="ECO:0000256" key="11">
    <source>
        <dbReference type="ARBA" id="ARBA00034268"/>
    </source>
</evidence>
<dbReference type="EC" id="3.1.3.67" evidence="3"/>
<evidence type="ECO:0000256" key="13">
    <source>
        <dbReference type="ARBA" id="ARBA00043734"/>
    </source>
</evidence>
<dbReference type="AlphaFoldDB" id="A0A8D8ZXV5"/>
<feature type="domain" description="C2 tensin-type" evidence="23">
    <location>
        <begin position="244"/>
        <end position="453"/>
    </location>
</feature>
<dbReference type="GO" id="GO:0050793">
    <property type="term" value="P:regulation of developmental process"/>
    <property type="evidence" value="ECO:0007669"/>
    <property type="project" value="UniProtKB-ARBA"/>
</dbReference>
<evidence type="ECO:0000313" key="24">
    <source>
        <dbReference type="EMBL" id="CAG6755327.1"/>
    </source>
</evidence>
<feature type="domain" description="Phosphatase tensin-type" evidence="22">
    <location>
        <begin position="69"/>
        <end position="239"/>
    </location>
</feature>
<evidence type="ECO:0000256" key="4">
    <source>
        <dbReference type="ARBA" id="ARBA00013064"/>
    </source>
</evidence>
<dbReference type="GO" id="GO:0005886">
    <property type="term" value="C:plasma membrane"/>
    <property type="evidence" value="ECO:0007669"/>
    <property type="project" value="TreeGrafter"/>
</dbReference>
<name>A0A8D8ZXV5_9HEMI</name>
<dbReference type="SUPFAM" id="SSF49562">
    <property type="entry name" value="C2 domain (Calcium/lipid-binding domain, CaLB)"/>
    <property type="match status" value="2"/>
</dbReference>
<dbReference type="PROSITE" id="PS00383">
    <property type="entry name" value="TYR_PHOSPHATASE_1"/>
    <property type="match status" value="1"/>
</dbReference>
<comment type="similarity">
    <text evidence="2">Belongs to the PTEN phosphatase protein family.</text>
</comment>
<evidence type="ECO:0000259" key="22">
    <source>
        <dbReference type="PROSITE" id="PS51181"/>
    </source>
</evidence>
<feature type="region of interest" description="Disordered" evidence="20">
    <location>
        <begin position="459"/>
        <end position="505"/>
    </location>
</feature>
<keyword evidence="6" id="KW-0963">Cytoplasm</keyword>
<dbReference type="Gene3D" id="2.60.40.1110">
    <property type="match status" value="1"/>
</dbReference>
<evidence type="ECO:0000256" key="14">
    <source>
        <dbReference type="ARBA" id="ARBA00043760"/>
    </source>
</evidence>
<dbReference type="GO" id="GO:0004722">
    <property type="term" value="F:protein serine/threonine phosphatase activity"/>
    <property type="evidence" value="ECO:0007669"/>
    <property type="project" value="UniProtKB-EC"/>
</dbReference>
<evidence type="ECO:0000256" key="15">
    <source>
        <dbReference type="ARBA" id="ARBA00043762"/>
    </source>
</evidence>
<evidence type="ECO:0000256" key="8">
    <source>
        <dbReference type="ARBA" id="ARBA00022912"/>
    </source>
</evidence>
<evidence type="ECO:0000259" key="23">
    <source>
        <dbReference type="PROSITE" id="PS51182"/>
    </source>
</evidence>
<evidence type="ECO:0000256" key="3">
    <source>
        <dbReference type="ARBA" id="ARBA00013015"/>
    </source>
</evidence>
<dbReference type="InterPro" id="IPR057023">
    <property type="entry name" value="PTP-SAK"/>
</dbReference>
<comment type="catalytic activity">
    <reaction evidence="17">
        <text>O-phospho-L-seryl-[protein] + H2O = L-seryl-[protein] + phosphate</text>
        <dbReference type="Rhea" id="RHEA:20629"/>
        <dbReference type="Rhea" id="RHEA-COMP:9863"/>
        <dbReference type="Rhea" id="RHEA-COMP:11604"/>
        <dbReference type="ChEBI" id="CHEBI:15377"/>
        <dbReference type="ChEBI" id="CHEBI:29999"/>
        <dbReference type="ChEBI" id="CHEBI:43474"/>
        <dbReference type="ChEBI" id="CHEBI:83421"/>
        <dbReference type="EC" id="3.1.3.16"/>
    </reaction>
    <physiologicalReaction direction="left-to-right" evidence="17">
        <dbReference type="Rhea" id="RHEA:20630"/>
    </physiologicalReaction>
</comment>
<sequence>MGSCCTCHPKNNKTYTLNLEARPGLYVNEKFSYPSSYINLQSFAQRMANTISNMKIHNPIKTLVSKSKRRYTKDGFNLDLTYITNNLIAMGFPAEKLEAVYRNSIDDVAKFLEAKHNDHYKIYNLCSERSYDETRFQRVATYPFDDHNPPRMEVIQPFCNDVHQWLSQDKNNVAAVHCKAGKGRTGVMVCCYMLYSKQHRTAKDALNFYGSKRTTDKKGVTIPSQRRYVGYYATLVQEALQYQPVTLVIREIRLEPAPLLNGAQCGNIQFTISQQNEKLFTSAPKEVKKGAGLIELPLSQYIPITGDVKVEFCRKTIRKDKMFHFWFNTFFVRDEIVVSGQDNGTLGVPTSDCTIRTVRALSYDEQAATNNHYNNNENQHNSNNHHNNNSSNASGGEPRPRETRANSCSSLGIDNNRMLVLRIDKWDLDDAHKDKPNKLYSSDFRVTVLLQKVPGNISPNSANPWLSPSQHNNQAQRTPSESSENESSAESSLAEEEEEGWESVAAVDQVGRYRLLSDADQTELMESS</sequence>